<dbReference type="AlphaFoldDB" id="A0AAQ3TI06"/>
<organism evidence="2 3">
    <name type="scientific">Paspalum notatum var. saurae</name>
    <dbReference type="NCBI Taxonomy" id="547442"/>
    <lineage>
        <taxon>Eukaryota</taxon>
        <taxon>Viridiplantae</taxon>
        <taxon>Streptophyta</taxon>
        <taxon>Embryophyta</taxon>
        <taxon>Tracheophyta</taxon>
        <taxon>Spermatophyta</taxon>
        <taxon>Magnoliopsida</taxon>
        <taxon>Liliopsida</taxon>
        <taxon>Poales</taxon>
        <taxon>Poaceae</taxon>
        <taxon>PACMAD clade</taxon>
        <taxon>Panicoideae</taxon>
        <taxon>Andropogonodae</taxon>
        <taxon>Paspaleae</taxon>
        <taxon>Paspalinae</taxon>
        <taxon>Paspalum</taxon>
    </lineage>
</organism>
<feature type="region of interest" description="Disordered" evidence="1">
    <location>
        <begin position="56"/>
        <end position="80"/>
    </location>
</feature>
<feature type="compositionally biased region" description="Low complexity" evidence="1">
    <location>
        <begin position="56"/>
        <end position="68"/>
    </location>
</feature>
<proteinExistence type="predicted"/>
<protein>
    <submittedName>
        <fullName evidence="2">Uncharacterized protein</fullName>
    </submittedName>
</protein>
<dbReference type="EMBL" id="CP144749">
    <property type="protein sequence ID" value="WVZ73324.1"/>
    <property type="molecule type" value="Genomic_DNA"/>
</dbReference>
<accession>A0AAQ3TI06</accession>
<dbReference type="GO" id="GO:0016747">
    <property type="term" value="F:acyltransferase activity, transferring groups other than amino-acyl groups"/>
    <property type="evidence" value="ECO:0007669"/>
    <property type="project" value="UniProtKB-ARBA"/>
</dbReference>
<dbReference type="Proteomes" id="UP001341281">
    <property type="component" value="Chromosome 05"/>
</dbReference>
<name>A0AAQ3TI06_PASNO</name>
<evidence type="ECO:0000256" key="1">
    <source>
        <dbReference type="SAM" id="MobiDB-lite"/>
    </source>
</evidence>
<reference evidence="2 3" key="1">
    <citation type="submission" date="2024-02" db="EMBL/GenBank/DDBJ databases">
        <title>High-quality chromosome-scale genome assembly of Pensacola bahiagrass (Paspalum notatum Flugge var. saurae).</title>
        <authorList>
            <person name="Vega J.M."/>
            <person name="Podio M."/>
            <person name="Orjuela J."/>
            <person name="Siena L.A."/>
            <person name="Pessino S.C."/>
            <person name="Combes M.C."/>
            <person name="Mariac C."/>
            <person name="Albertini E."/>
            <person name="Pupilli F."/>
            <person name="Ortiz J.P.A."/>
            <person name="Leblanc O."/>
        </authorList>
    </citation>
    <scope>NUCLEOTIDE SEQUENCE [LARGE SCALE GENOMIC DNA]</scope>
    <source>
        <strain evidence="2">R1</strain>
        <tissue evidence="2">Leaf</tissue>
    </source>
</reference>
<dbReference type="Gene3D" id="3.30.559.10">
    <property type="entry name" value="Chloramphenicol acetyltransferase-like domain"/>
    <property type="match status" value="1"/>
</dbReference>
<keyword evidence="3" id="KW-1185">Reference proteome</keyword>
<gene>
    <name evidence="2" type="ORF">U9M48_021644</name>
</gene>
<dbReference type="InterPro" id="IPR023213">
    <property type="entry name" value="CAT-like_dom_sf"/>
</dbReference>
<evidence type="ECO:0000313" key="3">
    <source>
        <dbReference type="Proteomes" id="UP001341281"/>
    </source>
</evidence>
<sequence length="93" mass="9697">MAAGPGPPHRMTVLEQCHVSPAPAPAAGQPRALPLAFFDLVFWGFPPVGPCSVYSSTTTRTSSTSPTSCLASCHGSKRPSPLPYTTCILWPGS</sequence>
<evidence type="ECO:0000313" key="2">
    <source>
        <dbReference type="EMBL" id="WVZ73324.1"/>
    </source>
</evidence>